<dbReference type="GO" id="GO:0005634">
    <property type="term" value="C:nucleus"/>
    <property type="evidence" value="ECO:0007669"/>
    <property type="project" value="UniProtKB-SubCell"/>
</dbReference>
<keyword evidence="11" id="KW-1185">Reference proteome</keyword>
<dbReference type="InterPro" id="IPR036388">
    <property type="entry name" value="WH-like_DNA-bd_sf"/>
</dbReference>
<dbReference type="Proteomes" id="UP000298138">
    <property type="component" value="Unassembled WGS sequence"/>
</dbReference>
<dbReference type="SMART" id="SM00240">
    <property type="entry name" value="FHA"/>
    <property type="match status" value="1"/>
</dbReference>
<feature type="domain" description="FHA" evidence="8">
    <location>
        <begin position="110"/>
        <end position="181"/>
    </location>
</feature>
<dbReference type="InParanoid" id="A0A4V3SI85"/>
<dbReference type="PROSITE" id="PS50039">
    <property type="entry name" value="FORK_HEAD_3"/>
    <property type="match status" value="1"/>
</dbReference>
<evidence type="ECO:0000256" key="6">
    <source>
        <dbReference type="PROSITE-ProRule" id="PRU00089"/>
    </source>
</evidence>
<dbReference type="InterPro" id="IPR000253">
    <property type="entry name" value="FHA_dom"/>
</dbReference>
<evidence type="ECO:0000313" key="11">
    <source>
        <dbReference type="Proteomes" id="UP000298138"/>
    </source>
</evidence>
<evidence type="ECO:0000256" key="3">
    <source>
        <dbReference type="ARBA" id="ARBA00023125"/>
    </source>
</evidence>
<dbReference type="PROSITE" id="PS00658">
    <property type="entry name" value="FORK_HEAD_2"/>
    <property type="match status" value="1"/>
</dbReference>
<feature type="domain" description="Fork-head" evidence="9">
    <location>
        <begin position="311"/>
        <end position="401"/>
    </location>
</feature>
<dbReference type="PRINTS" id="PR00053">
    <property type="entry name" value="FORKHEAD"/>
</dbReference>
<dbReference type="AlphaFoldDB" id="A0A4V3SI85"/>
<dbReference type="GO" id="GO:0000981">
    <property type="term" value="F:DNA-binding transcription factor activity, RNA polymerase II-specific"/>
    <property type="evidence" value="ECO:0007669"/>
    <property type="project" value="TreeGrafter"/>
</dbReference>
<evidence type="ECO:0000256" key="4">
    <source>
        <dbReference type="ARBA" id="ARBA00023163"/>
    </source>
</evidence>
<dbReference type="Gene3D" id="2.60.200.20">
    <property type="match status" value="1"/>
</dbReference>
<gene>
    <name evidence="10" type="ORF">EX30DRAFT_321793</name>
</gene>
<evidence type="ECO:0000313" key="10">
    <source>
        <dbReference type="EMBL" id="TGZ79174.1"/>
    </source>
</evidence>
<dbReference type="Pfam" id="PF00498">
    <property type="entry name" value="FHA"/>
    <property type="match status" value="1"/>
</dbReference>
<dbReference type="GO" id="GO:0000978">
    <property type="term" value="F:RNA polymerase II cis-regulatory region sequence-specific DNA binding"/>
    <property type="evidence" value="ECO:0007669"/>
    <property type="project" value="TreeGrafter"/>
</dbReference>
<dbReference type="STRING" id="341454.A0A4V3SI85"/>
<dbReference type="InterPro" id="IPR001766">
    <property type="entry name" value="Fork_head_dom"/>
</dbReference>
<dbReference type="Pfam" id="PF00250">
    <property type="entry name" value="Forkhead"/>
    <property type="match status" value="1"/>
</dbReference>
<evidence type="ECO:0000259" key="9">
    <source>
        <dbReference type="PROSITE" id="PS50039"/>
    </source>
</evidence>
<dbReference type="SMART" id="SM00339">
    <property type="entry name" value="FH"/>
    <property type="match status" value="1"/>
</dbReference>
<dbReference type="FunFam" id="1.10.10.10:FF:000030">
    <property type="entry name" value="Forkhead box protein K2"/>
    <property type="match status" value="1"/>
</dbReference>
<dbReference type="PANTHER" id="PTHR45881">
    <property type="entry name" value="CHECKPOINT SUPPRESSOR 1-LIKE, ISOFORM A-RELATED"/>
    <property type="match status" value="1"/>
</dbReference>
<evidence type="ECO:0000256" key="5">
    <source>
        <dbReference type="ARBA" id="ARBA00023242"/>
    </source>
</evidence>
<feature type="non-terminal residue" evidence="10">
    <location>
        <position position="431"/>
    </location>
</feature>
<keyword evidence="3 6" id="KW-0238">DNA-binding</keyword>
<feature type="compositionally biased region" description="Polar residues" evidence="7">
    <location>
        <begin position="414"/>
        <end position="431"/>
    </location>
</feature>
<name>A0A4V3SI85_9PEZI</name>
<feature type="region of interest" description="Disordered" evidence="7">
    <location>
        <begin position="114"/>
        <end position="136"/>
    </location>
</feature>
<dbReference type="EMBL" id="ML220134">
    <property type="protein sequence ID" value="TGZ79174.1"/>
    <property type="molecule type" value="Genomic_DNA"/>
</dbReference>
<accession>A0A4V3SI85</accession>
<sequence>MPPSTSRRPRTRRLGSSPPAEPQDSSPSRPRTKRRKVHDRTPTLLETVAPLSPQDLVNSVISTLSISDEGAVVAEQYANEKNYEENTAGVTAYAKVSGANWTYYIKDLVVKIGRPPDPRSTGNCSPTPPPQQKHDDVHIDLGPSKLISRNHATISYDTDGEHNWQLHVHGRNGVKINEKSFKKDTTIVLRSGNVIDIGGTEMMFVLPNHGPEIAPEILRRVRVHEYHVDDEVLLPMHRNSPPPTPTISRQASAVHLIHGSGVGNMPQGRSDHLNSHIPMSSGVASSSSPTKLVIETDEDIDYSLDINKEKKPHWSYALMIAQAILSSESEQLTLASIYQFIMDKYAFYRHSNMGWQNSIRHNLSLNKAFRKIPRRVDEPGKGMKWELLPEFRDEYIRKLSKASQHKTSRRESLNPINSPTNLTPSTPLDPT</sequence>
<dbReference type="PANTHER" id="PTHR45881:SF1">
    <property type="entry name" value="FORK HEAD PROTEIN HOMOLOG 2"/>
    <property type="match status" value="1"/>
</dbReference>
<evidence type="ECO:0000256" key="7">
    <source>
        <dbReference type="SAM" id="MobiDB-lite"/>
    </source>
</evidence>
<dbReference type="OrthoDB" id="5954824at2759"/>
<feature type="DNA-binding region" description="Fork-head" evidence="6">
    <location>
        <begin position="311"/>
        <end position="401"/>
    </location>
</feature>
<feature type="region of interest" description="Disordered" evidence="7">
    <location>
        <begin position="400"/>
        <end position="431"/>
    </location>
</feature>
<keyword evidence="4" id="KW-0804">Transcription</keyword>
<dbReference type="FunCoup" id="A0A4V3SI85">
    <property type="interactions" value="1566"/>
</dbReference>
<dbReference type="CDD" id="cd22701">
    <property type="entry name" value="FHA_FKH1-like"/>
    <property type="match status" value="1"/>
</dbReference>
<evidence type="ECO:0000256" key="2">
    <source>
        <dbReference type="ARBA" id="ARBA00023015"/>
    </source>
</evidence>
<protein>
    <submittedName>
        <fullName evidence="10">Uncharacterized protein</fullName>
    </submittedName>
</protein>
<dbReference type="CDD" id="cd00059">
    <property type="entry name" value="FH_FOX"/>
    <property type="match status" value="1"/>
</dbReference>
<organism evidence="10 11">
    <name type="scientific">Ascodesmis nigricans</name>
    <dbReference type="NCBI Taxonomy" id="341454"/>
    <lineage>
        <taxon>Eukaryota</taxon>
        <taxon>Fungi</taxon>
        <taxon>Dikarya</taxon>
        <taxon>Ascomycota</taxon>
        <taxon>Pezizomycotina</taxon>
        <taxon>Pezizomycetes</taxon>
        <taxon>Pezizales</taxon>
        <taxon>Ascodesmidaceae</taxon>
        <taxon>Ascodesmis</taxon>
    </lineage>
</organism>
<keyword evidence="5 6" id="KW-0539">Nucleus</keyword>
<proteinExistence type="predicted"/>
<evidence type="ECO:0000256" key="1">
    <source>
        <dbReference type="ARBA" id="ARBA00004123"/>
    </source>
</evidence>
<dbReference type="SUPFAM" id="SSF46785">
    <property type="entry name" value="Winged helix' DNA-binding domain"/>
    <property type="match status" value="1"/>
</dbReference>
<dbReference type="PROSITE" id="PS50006">
    <property type="entry name" value="FHA_DOMAIN"/>
    <property type="match status" value="1"/>
</dbReference>
<feature type="region of interest" description="Disordered" evidence="7">
    <location>
        <begin position="1"/>
        <end position="43"/>
    </location>
</feature>
<dbReference type="Gene3D" id="1.10.10.10">
    <property type="entry name" value="Winged helix-like DNA-binding domain superfamily/Winged helix DNA-binding domain"/>
    <property type="match status" value="1"/>
</dbReference>
<keyword evidence="2" id="KW-0805">Transcription regulation</keyword>
<dbReference type="InterPro" id="IPR036390">
    <property type="entry name" value="WH_DNA-bd_sf"/>
</dbReference>
<dbReference type="InterPro" id="IPR030456">
    <property type="entry name" value="TF_fork_head_CS_2"/>
</dbReference>
<evidence type="ECO:0000259" key="8">
    <source>
        <dbReference type="PROSITE" id="PS50006"/>
    </source>
</evidence>
<reference evidence="10 11" key="1">
    <citation type="submission" date="2019-04" db="EMBL/GenBank/DDBJ databases">
        <title>Comparative genomics and transcriptomics to analyze fruiting body development in filamentous ascomycetes.</title>
        <authorList>
            <consortium name="DOE Joint Genome Institute"/>
            <person name="Lutkenhaus R."/>
            <person name="Traeger S."/>
            <person name="Breuer J."/>
            <person name="Kuo A."/>
            <person name="Lipzen A."/>
            <person name="Pangilinan J."/>
            <person name="Dilworth D."/>
            <person name="Sandor L."/>
            <person name="Poggeler S."/>
            <person name="Barry K."/>
            <person name="Grigoriev I.V."/>
            <person name="Nowrousian M."/>
        </authorList>
    </citation>
    <scope>NUCLEOTIDE SEQUENCE [LARGE SCALE GENOMIC DNA]</scope>
    <source>
        <strain evidence="10 11">CBS 389.68</strain>
    </source>
</reference>
<dbReference type="SUPFAM" id="SSF49879">
    <property type="entry name" value="SMAD/FHA domain"/>
    <property type="match status" value="1"/>
</dbReference>
<comment type="subcellular location">
    <subcellularLocation>
        <location evidence="1 6">Nucleus</location>
    </subcellularLocation>
</comment>
<dbReference type="InterPro" id="IPR008984">
    <property type="entry name" value="SMAD_FHA_dom_sf"/>
</dbReference>